<evidence type="ECO:0000259" key="1">
    <source>
        <dbReference type="Pfam" id="PF00535"/>
    </source>
</evidence>
<dbReference type="PANTHER" id="PTHR22916:SF3">
    <property type="entry name" value="UDP-GLCNAC:BETAGAL BETA-1,3-N-ACETYLGLUCOSAMINYLTRANSFERASE-LIKE PROTEIN 1"/>
    <property type="match status" value="1"/>
</dbReference>
<dbReference type="EMBL" id="QQWG01000002">
    <property type="protein sequence ID" value="RRG24126.1"/>
    <property type="molecule type" value="Genomic_DNA"/>
</dbReference>
<dbReference type="CDD" id="cd00761">
    <property type="entry name" value="Glyco_tranf_GTA_type"/>
    <property type="match status" value="1"/>
</dbReference>
<evidence type="ECO:0000313" key="2">
    <source>
        <dbReference type="EMBL" id="RRG24126.1"/>
    </source>
</evidence>
<protein>
    <submittedName>
        <fullName evidence="2">Glycosyltransferase family 2 protein</fullName>
    </submittedName>
</protein>
<dbReference type="OrthoDB" id="9802649at2"/>
<proteinExistence type="predicted"/>
<dbReference type="Gene3D" id="3.90.550.10">
    <property type="entry name" value="Spore Coat Polysaccharide Biosynthesis Protein SpsA, Chain A"/>
    <property type="match status" value="1"/>
</dbReference>
<comment type="caution">
    <text evidence="2">The sequence shown here is derived from an EMBL/GenBank/DDBJ whole genome shotgun (WGS) entry which is preliminary data.</text>
</comment>
<organism evidence="2 3">
    <name type="scientific">Ancylomarina euxinus</name>
    <dbReference type="NCBI Taxonomy" id="2283627"/>
    <lineage>
        <taxon>Bacteria</taxon>
        <taxon>Pseudomonadati</taxon>
        <taxon>Bacteroidota</taxon>
        <taxon>Bacteroidia</taxon>
        <taxon>Marinilabiliales</taxon>
        <taxon>Marinifilaceae</taxon>
        <taxon>Ancylomarina</taxon>
    </lineage>
</organism>
<evidence type="ECO:0000313" key="3">
    <source>
        <dbReference type="Proteomes" id="UP000285794"/>
    </source>
</evidence>
<name>A0A425Y6P6_9BACT</name>
<keyword evidence="2" id="KW-0808">Transferase</keyword>
<dbReference type="RefSeq" id="WP_125029436.1">
    <property type="nucleotide sequence ID" value="NZ_JAPXVP010000002.1"/>
</dbReference>
<dbReference type="PANTHER" id="PTHR22916">
    <property type="entry name" value="GLYCOSYLTRANSFERASE"/>
    <property type="match status" value="1"/>
</dbReference>
<dbReference type="InterPro" id="IPR001173">
    <property type="entry name" value="Glyco_trans_2-like"/>
</dbReference>
<dbReference type="GO" id="GO:0016758">
    <property type="term" value="F:hexosyltransferase activity"/>
    <property type="evidence" value="ECO:0007669"/>
    <property type="project" value="UniProtKB-ARBA"/>
</dbReference>
<dbReference type="InterPro" id="IPR029044">
    <property type="entry name" value="Nucleotide-diphossugar_trans"/>
</dbReference>
<reference evidence="2 3" key="1">
    <citation type="submission" date="2018-07" db="EMBL/GenBank/DDBJ databases">
        <title>Draft genome sequence of Ancylomarina sp. M1P.</title>
        <authorList>
            <person name="Yadav S."/>
            <person name="Villanueva L."/>
            <person name="Damste J.S.S."/>
        </authorList>
    </citation>
    <scope>NUCLEOTIDE SEQUENCE [LARGE SCALE GENOMIC DNA]</scope>
    <source>
        <strain evidence="2 3">M1P</strain>
    </source>
</reference>
<dbReference type="AlphaFoldDB" id="A0A425Y6P6"/>
<gene>
    <name evidence="2" type="ORF">DWB61_03130</name>
</gene>
<accession>A0A425Y6P6</accession>
<feature type="domain" description="Glycosyltransferase 2-like" evidence="1">
    <location>
        <begin position="7"/>
        <end position="144"/>
    </location>
</feature>
<keyword evidence="3" id="KW-1185">Reference proteome</keyword>
<sequence>MDQPLVSIITPVYNSSLFLMETAESVFCQSYKNWEWILIDDKSTDDSWRILSELSRKDNRVQIHSNKVNSGSGITRNHAIKKANGKYIAFLDSDDTWHPQKLEKHIAFMLEKGALFSHTSYGYLDESGKVIKSTFRVSKTPVSYKDLLKRTEISCLTAIYDAETLGKFYMSEHRRKQDYALWLSILKTGTKSYGLDEELAFYRQRLDSATSNKFKLIGKHFLFLKETQEMRTSQAIKYTILWMINGFVRYYL</sequence>
<dbReference type="Pfam" id="PF00535">
    <property type="entry name" value="Glycos_transf_2"/>
    <property type="match status" value="1"/>
</dbReference>
<dbReference type="SUPFAM" id="SSF53448">
    <property type="entry name" value="Nucleotide-diphospho-sugar transferases"/>
    <property type="match status" value="1"/>
</dbReference>
<dbReference type="Proteomes" id="UP000285794">
    <property type="component" value="Unassembled WGS sequence"/>
</dbReference>